<accession>A0ABP0DQD0</accession>
<name>A0ABP0DQD0_9PEZI</name>
<keyword evidence="3" id="KW-1185">Reference proteome</keyword>
<dbReference type="EMBL" id="CAWUON010000045">
    <property type="protein sequence ID" value="CAK7269207.1"/>
    <property type="molecule type" value="Genomic_DNA"/>
</dbReference>
<sequence>MATYQPVGVLPPLSAVAAITHKPGAVSSLDTAGTSSTGSSTANEYRDARIKDPIPKKLKGQTSSLSGKFGVLQMEVGRHGSPLERDKLAKQASESTELAAMKAYKSGHGVSSIKRFVRVPDNSNAWDSSHTISAVARAHSPTMSSSATAQPLTPTDVKKEQARLLALLRDLSASSVKDQICKALVYFGGVPGAAPPSDSNFPMSEFSNGSGAAFVGWIAEIFPKLSGNSTAADKAAESPPPLASHS</sequence>
<reference evidence="2 3" key="1">
    <citation type="submission" date="2024-01" db="EMBL/GenBank/DDBJ databases">
        <authorList>
            <person name="Allen C."/>
            <person name="Tagirdzhanova G."/>
        </authorList>
    </citation>
    <scope>NUCLEOTIDE SEQUENCE [LARGE SCALE GENOMIC DNA]</scope>
    <source>
        <strain evidence="2 3">CBS 119000</strain>
    </source>
</reference>
<feature type="compositionally biased region" description="Low complexity" evidence="1">
    <location>
        <begin position="31"/>
        <end position="42"/>
    </location>
</feature>
<proteinExistence type="predicted"/>
<comment type="caution">
    <text evidence="2">The sequence shown here is derived from an EMBL/GenBank/DDBJ whole genome shotgun (WGS) entry which is preliminary data.</text>
</comment>
<evidence type="ECO:0000313" key="2">
    <source>
        <dbReference type="EMBL" id="CAK7269207.1"/>
    </source>
</evidence>
<organism evidence="2 3">
    <name type="scientific">Sporothrix epigloea</name>
    <dbReference type="NCBI Taxonomy" id="1892477"/>
    <lineage>
        <taxon>Eukaryota</taxon>
        <taxon>Fungi</taxon>
        <taxon>Dikarya</taxon>
        <taxon>Ascomycota</taxon>
        <taxon>Pezizomycotina</taxon>
        <taxon>Sordariomycetes</taxon>
        <taxon>Sordariomycetidae</taxon>
        <taxon>Ophiostomatales</taxon>
        <taxon>Ophiostomataceae</taxon>
        <taxon>Sporothrix</taxon>
    </lineage>
</organism>
<dbReference type="Proteomes" id="UP001642502">
    <property type="component" value="Unassembled WGS sequence"/>
</dbReference>
<evidence type="ECO:0000313" key="3">
    <source>
        <dbReference type="Proteomes" id="UP001642502"/>
    </source>
</evidence>
<gene>
    <name evidence="2" type="ORF">SEPCBS119000_003452</name>
</gene>
<protein>
    <submittedName>
        <fullName evidence="2">Uncharacterized protein</fullName>
    </submittedName>
</protein>
<evidence type="ECO:0000256" key="1">
    <source>
        <dbReference type="SAM" id="MobiDB-lite"/>
    </source>
</evidence>
<feature type="region of interest" description="Disordered" evidence="1">
    <location>
        <begin position="24"/>
        <end position="51"/>
    </location>
</feature>